<gene>
    <name evidence="4" type="ORF">ATO3_24970</name>
</gene>
<organism evidence="4 5">
    <name type="scientific">Marinibacterium profundimaris</name>
    <dbReference type="NCBI Taxonomy" id="1679460"/>
    <lineage>
        <taxon>Bacteria</taxon>
        <taxon>Pseudomonadati</taxon>
        <taxon>Pseudomonadota</taxon>
        <taxon>Alphaproteobacteria</taxon>
        <taxon>Rhodobacterales</taxon>
        <taxon>Paracoccaceae</taxon>
        <taxon>Marinibacterium</taxon>
    </lineage>
</organism>
<dbReference type="Gene3D" id="3.40.50.720">
    <property type="entry name" value="NAD(P)-binding Rossmann-like Domain"/>
    <property type="match status" value="2"/>
</dbReference>
<dbReference type="Pfam" id="PF02826">
    <property type="entry name" value="2-Hacid_dh_C"/>
    <property type="match status" value="1"/>
</dbReference>
<dbReference type="PANTHER" id="PTHR43333">
    <property type="entry name" value="2-HACID_DH_C DOMAIN-CONTAINING PROTEIN"/>
    <property type="match status" value="1"/>
</dbReference>
<sequence length="318" mass="34145">MKDATLAQPILTVALSETFDLVANMAEASDPRVTLVRPDEVEDPGAVTCALAWRPADDAFDAFPNIKMVASIAAGVDSIMNCPSLPSGAVVTRVRDEEQARMMAGFAVWHVVHHHRRMGEYLDNQATGSWSRKFRADMSSQVPIGLLGFGLMGQHVAKALVALGYPVLAASRSGGASMDGVEIVSGPDAVSRVAGRARMLINLLPLTEQTQDVLNAELFATMPEGAVLIQLGRGEHMVEDDLLAALDSGHLAAASLDVFRQEPLPRDHVFWSHPRVVVTPHKASDTTRHEVLRQLADNYTALVSGQTPPGAVDRDAGY</sequence>
<keyword evidence="2" id="KW-0520">NAD</keyword>
<keyword evidence="5" id="KW-1185">Reference proteome</keyword>
<dbReference type="InterPro" id="IPR006140">
    <property type="entry name" value="D-isomer_DH_NAD-bd"/>
</dbReference>
<evidence type="ECO:0000313" key="4">
    <source>
        <dbReference type="EMBL" id="OWU68051.1"/>
    </source>
</evidence>
<dbReference type="RefSeq" id="WP_158218074.1">
    <property type="nucleotide sequence ID" value="NZ_AQQR01000024.1"/>
</dbReference>
<comment type="caution">
    <text evidence="4">The sequence shown here is derived from an EMBL/GenBank/DDBJ whole genome shotgun (WGS) entry which is preliminary data.</text>
</comment>
<evidence type="ECO:0000256" key="1">
    <source>
        <dbReference type="ARBA" id="ARBA00023002"/>
    </source>
</evidence>
<evidence type="ECO:0000313" key="5">
    <source>
        <dbReference type="Proteomes" id="UP000215377"/>
    </source>
</evidence>
<dbReference type="PANTHER" id="PTHR43333:SF1">
    <property type="entry name" value="D-ISOMER SPECIFIC 2-HYDROXYACID DEHYDROGENASE NAD-BINDING DOMAIN-CONTAINING PROTEIN"/>
    <property type="match status" value="1"/>
</dbReference>
<name>A0A225NIF4_9RHOB</name>
<protein>
    <recommendedName>
        <fullName evidence="3">D-isomer specific 2-hydroxyacid dehydrogenase NAD-binding domain-containing protein</fullName>
    </recommendedName>
</protein>
<dbReference type="SUPFAM" id="SSF52283">
    <property type="entry name" value="Formate/glycerate dehydrogenase catalytic domain-like"/>
    <property type="match status" value="1"/>
</dbReference>
<accession>A0A225NIF4</accession>
<dbReference type="AlphaFoldDB" id="A0A225NIF4"/>
<dbReference type="OrthoDB" id="9787219at2"/>
<evidence type="ECO:0000259" key="3">
    <source>
        <dbReference type="Pfam" id="PF02826"/>
    </source>
</evidence>
<feature type="domain" description="D-isomer specific 2-hydroxyacid dehydrogenase NAD-binding" evidence="3">
    <location>
        <begin position="109"/>
        <end position="283"/>
    </location>
</feature>
<evidence type="ECO:0000256" key="2">
    <source>
        <dbReference type="ARBA" id="ARBA00023027"/>
    </source>
</evidence>
<dbReference type="GO" id="GO:0016491">
    <property type="term" value="F:oxidoreductase activity"/>
    <property type="evidence" value="ECO:0007669"/>
    <property type="project" value="UniProtKB-KW"/>
</dbReference>
<dbReference type="SUPFAM" id="SSF51735">
    <property type="entry name" value="NAD(P)-binding Rossmann-fold domains"/>
    <property type="match status" value="1"/>
</dbReference>
<dbReference type="Proteomes" id="UP000215377">
    <property type="component" value="Unassembled WGS sequence"/>
</dbReference>
<dbReference type="GO" id="GO:0051287">
    <property type="term" value="F:NAD binding"/>
    <property type="evidence" value="ECO:0007669"/>
    <property type="project" value="InterPro"/>
</dbReference>
<keyword evidence="1" id="KW-0560">Oxidoreductase</keyword>
<proteinExistence type="predicted"/>
<dbReference type="CDD" id="cd12164">
    <property type="entry name" value="GDH_like_2"/>
    <property type="match status" value="1"/>
</dbReference>
<dbReference type="EMBL" id="AQQR01000024">
    <property type="protein sequence ID" value="OWU68051.1"/>
    <property type="molecule type" value="Genomic_DNA"/>
</dbReference>
<reference evidence="4 5" key="1">
    <citation type="submission" date="2013-04" db="EMBL/GenBank/DDBJ databases">
        <title>Oceanicola sp. 22II1-22F33 Genome Sequencing.</title>
        <authorList>
            <person name="Lai Q."/>
            <person name="Li G."/>
            <person name="Shao Z."/>
        </authorList>
    </citation>
    <scope>NUCLEOTIDE SEQUENCE [LARGE SCALE GENOMIC DNA]</scope>
    <source>
        <strain evidence="4 5">22II1-22F33</strain>
    </source>
</reference>
<dbReference type="InterPro" id="IPR036291">
    <property type="entry name" value="NAD(P)-bd_dom_sf"/>
</dbReference>